<protein>
    <submittedName>
        <fullName evidence="1">Uncharacterized protein</fullName>
    </submittedName>
</protein>
<organism evidence="1 2">
    <name type="scientific">Bacillus phage SP-15</name>
    <dbReference type="NCBI Taxonomy" id="1792032"/>
    <lineage>
        <taxon>Viruses</taxon>
        <taxon>Duplodnaviria</taxon>
        <taxon>Heunggongvirae</taxon>
        <taxon>Uroviricota</taxon>
        <taxon>Caudoviricetes</taxon>
        <taxon>Thornevirus</taxon>
        <taxon>Thornevirus SP15</taxon>
    </lineage>
</organism>
<dbReference type="KEGG" id="vg:29125335"/>
<gene>
    <name evidence="1" type="ORF">SP15_168</name>
</gene>
<dbReference type="EMBL" id="KT624200">
    <property type="protein sequence ID" value="AMM44966.1"/>
    <property type="molecule type" value="Genomic_DNA"/>
</dbReference>
<evidence type="ECO:0000313" key="1">
    <source>
        <dbReference type="EMBL" id="AMM44966.1"/>
    </source>
</evidence>
<sequence length="152" mass="18558">MPRYDYKYVEEEMKYYDGPVILKLEGFKYETHRSERLPADFLNILCDNGWELVDVRYRLFRKELPEAEEIYDDEYSKESYDIRSYVPSAGFLLMEQSYVDKIKMFNSQIHDVEKDMANSSRTSYQLLETYRNELVKLRDQLEHKLETRYRNK</sequence>
<name>A0A127AW93_9CAUD</name>
<reference evidence="1 2" key="1">
    <citation type="submission" date="2015-08" db="EMBL/GenBank/DDBJ databases">
        <authorList>
            <person name="Babu N.S."/>
            <person name="Beckwith C.J."/>
            <person name="Beseler K.G."/>
            <person name="Brison A."/>
            <person name="Carone J.V."/>
            <person name="Caskin T.P."/>
            <person name="Diamond M."/>
            <person name="Durham M.E."/>
            <person name="Foxe J.M."/>
            <person name="Go M."/>
            <person name="Henderson B.A."/>
            <person name="Jones I.B."/>
            <person name="McGettigan J.A."/>
            <person name="Micheletti S.J."/>
            <person name="Nasrallah M.E."/>
            <person name="Ortiz D."/>
            <person name="Piller C.R."/>
            <person name="Privatt S.R."/>
            <person name="Schneider S.L."/>
            <person name="Sharp S."/>
            <person name="Smith T.C."/>
            <person name="Stanton J.D."/>
            <person name="Ullery H.E."/>
            <person name="Wilson R.J."/>
            <person name="Serrano M.G."/>
            <person name="Buck G."/>
            <person name="Lee V."/>
            <person name="Wang Y."/>
            <person name="Carvalho R."/>
            <person name="Voegtly L."/>
            <person name="Shi R."/>
            <person name="Duckworth R."/>
            <person name="Johnson A."/>
            <person name="Loviza R."/>
            <person name="Walstead R."/>
            <person name="Shah Z."/>
            <person name="Kiflezghi M."/>
            <person name="Wade K."/>
            <person name="Ball S.L."/>
            <person name="Bradley K.W."/>
            <person name="Asai D.J."/>
            <person name="Bowman C.A."/>
            <person name="Russell D.A."/>
            <person name="Pope W.H."/>
            <person name="Jacobs-Sera D."/>
            <person name="Hendrix R.W."/>
            <person name="Hatfull G.F."/>
        </authorList>
    </citation>
    <scope>NUCLEOTIDE SEQUENCE [LARGE SCALE GENOMIC DNA]</scope>
</reference>
<dbReference type="Proteomes" id="UP000203261">
    <property type="component" value="Segment"/>
</dbReference>
<accession>A0A127AW93</accession>
<dbReference type="RefSeq" id="YP_009302555.1">
    <property type="nucleotide sequence ID" value="NC_031245.1"/>
</dbReference>
<dbReference type="GeneID" id="29125335"/>
<keyword evidence="2" id="KW-1185">Reference proteome</keyword>
<proteinExistence type="predicted"/>
<evidence type="ECO:0000313" key="2">
    <source>
        <dbReference type="Proteomes" id="UP000203261"/>
    </source>
</evidence>